<feature type="domain" description="Pseudouridine synthase RsuA/RluA-like" evidence="6">
    <location>
        <begin position="92"/>
        <end position="241"/>
    </location>
</feature>
<dbReference type="SUPFAM" id="SSF55120">
    <property type="entry name" value="Pseudouridine synthase"/>
    <property type="match status" value="1"/>
</dbReference>
<dbReference type="Proteomes" id="UP000541425">
    <property type="component" value="Unassembled WGS sequence"/>
</dbReference>
<dbReference type="InterPro" id="IPR006145">
    <property type="entry name" value="PsdUridine_synth_RsuA/RluA"/>
</dbReference>
<dbReference type="GO" id="GO:0003723">
    <property type="term" value="F:RNA binding"/>
    <property type="evidence" value="ECO:0007669"/>
    <property type="project" value="UniProtKB-KW"/>
</dbReference>
<proteinExistence type="inferred from homology"/>
<protein>
    <recommendedName>
        <fullName evidence="5">Pseudouridine synthase</fullName>
        <ecNumber evidence="5">5.4.99.-</ecNumber>
    </recommendedName>
</protein>
<dbReference type="Gene3D" id="3.30.2350.10">
    <property type="entry name" value="Pseudouridine synthase"/>
    <property type="match status" value="1"/>
</dbReference>
<dbReference type="PANTHER" id="PTHR21600">
    <property type="entry name" value="MITOCHONDRIAL RNA PSEUDOURIDINE SYNTHASE"/>
    <property type="match status" value="1"/>
</dbReference>
<sequence length="301" mass="34616">MKMQNKSQQLFTSFVVKTATTLLPFIQHCLNGISRSKAKSIMTGGGVRVDRAIVKQFDYELQPGMRVEISRRKPKNELSNKFVRIVYEDSQIIVIEKAIGILSMASMNHPYCVKTILDEYFRRTHQKCTAHVVHRLDRDTSGLLVYAKTQRAEQILENNWQSIVTDRRYVALVSGRMEEKAGVVRSWLKDNKAYFTYSSETDNGGKYAVTHFKTIKAADRYSLVDLKLETGRKNQIRVHMKDLNHPVCGDIKYGNGDDPIGRLALHAFRLNFFHPITSEPLRFETPYPKNFLSVFHPSADR</sequence>
<keyword evidence="4" id="KW-0694">RNA-binding</keyword>
<name>A0A7W5YGG6_9BACT</name>
<evidence type="ECO:0000256" key="3">
    <source>
        <dbReference type="PIRSR" id="PIRSR606225-1"/>
    </source>
</evidence>
<keyword evidence="2 5" id="KW-0413">Isomerase</keyword>
<feature type="active site" evidence="3">
    <location>
        <position position="137"/>
    </location>
</feature>
<dbReference type="CDD" id="cd00165">
    <property type="entry name" value="S4"/>
    <property type="match status" value="1"/>
</dbReference>
<evidence type="ECO:0000313" key="7">
    <source>
        <dbReference type="EMBL" id="MBB3703106.1"/>
    </source>
</evidence>
<evidence type="ECO:0000256" key="5">
    <source>
        <dbReference type="RuleBase" id="RU362028"/>
    </source>
</evidence>
<dbReference type="PROSITE" id="PS50889">
    <property type="entry name" value="S4"/>
    <property type="match status" value="1"/>
</dbReference>
<evidence type="ECO:0000256" key="1">
    <source>
        <dbReference type="ARBA" id="ARBA00010876"/>
    </source>
</evidence>
<dbReference type="CDD" id="cd02869">
    <property type="entry name" value="PseudoU_synth_RluA_like"/>
    <property type="match status" value="1"/>
</dbReference>
<comment type="similarity">
    <text evidence="1 5">Belongs to the pseudouridine synthase RluA family.</text>
</comment>
<dbReference type="PANTHER" id="PTHR21600:SF44">
    <property type="entry name" value="RIBOSOMAL LARGE SUBUNIT PSEUDOURIDINE SYNTHASE D"/>
    <property type="match status" value="1"/>
</dbReference>
<dbReference type="EC" id="5.4.99.-" evidence="5"/>
<dbReference type="NCBIfam" id="TIGR00005">
    <property type="entry name" value="rluA_subfam"/>
    <property type="match status" value="1"/>
</dbReference>
<comment type="catalytic activity">
    <reaction evidence="5">
        <text>a uridine in RNA = a pseudouridine in RNA</text>
        <dbReference type="Rhea" id="RHEA:48348"/>
        <dbReference type="Rhea" id="RHEA-COMP:12068"/>
        <dbReference type="Rhea" id="RHEA-COMP:12069"/>
        <dbReference type="ChEBI" id="CHEBI:65314"/>
        <dbReference type="ChEBI" id="CHEBI:65315"/>
    </reaction>
</comment>
<dbReference type="InterPro" id="IPR020103">
    <property type="entry name" value="PsdUridine_synth_cat_dom_sf"/>
</dbReference>
<dbReference type="GO" id="GO:0009982">
    <property type="term" value="F:pseudouridine synthase activity"/>
    <property type="evidence" value="ECO:0007669"/>
    <property type="project" value="InterPro"/>
</dbReference>
<evidence type="ECO:0000259" key="6">
    <source>
        <dbReference type="Pfam" id="PF00849"/>
    </source>
</evidence>
<comment type="function">
    <text evidence="5">Responsible for synthesis of pseudouridine from uracil.</text>
</comment>
<dbReference type="Pfam" id="PF00849">
    <property type="entry name" value="PseudoU_synth_2"/>
    <property type="match status" value="1"/>
</dbReference>
<dbReference type="InterPro" id="IPR050188">
    <property type="entry name" value="RluA_PseudoU_synthase"/>
</dbReference>
<evidence type="ECO:0000256" key="2">
    <source>
        <dbReference type="ARBA" id="ARBA00023235"/>
    </source>
</evidence>
<dbReference type="Gene3D" id="3.10.290.10">
    <property type="entry name" value="RNA-binding S4 domain"/>
    <property type="match status" value="1"/>
</dbReference>
<reference evidence="7 8" key="1">
    <citation type="submission" date="2020-08" db="EMBL/GenBank/DDBJ databases">
        <title>Genomic Encyclopedia of Type Strains, Phase IV (KMG-IV): sequencing the most valuable type-strain genomes for metagenomic binning, comparative biology and taxonomic classification.</title>
        <authorList>
            <person name="Goeker M."/>
        </authorList>
    </citation>
    <scope>NUCLEOTIDE SEQUENCE [LARGE SCALE GENOMIC DNA]</scope>
    <source>
        <strain evidence="7 8">DSM 22548</strain>
    </source>
</reference>
<dbReference type="InterPro" id="IPR036986">
    <property type="entry name" value="S4_RNA-bd_sf"/>
</dbReference>
<dbReference type="GO" id="GO:0000455">
    <property type="term" value="P:enzyme-directed rRNA pseudouridine synthesis"/>
    <property type="evidence" value="ECO:0007669"/>
    <property type="project" value="TreeGrafter"/>
</dbReference>
<dbReference type="EMBL" id="JACICA010000008">
    <property type="protein sequence ID" value="MBB3703106.1"/>
    <property type="molecule type" value="Genomic_DNA"/>
</dbReference>
<accession>A0A7W5YGG6</accession>
<dbReference type="SUPFAM" id="SSF55174">
    <property type="entry name" value="Alpha-L RNA-binding motif"/>
    <property type="match status" value="1"/>
</dbReference>
<gene>
    <name evidence="7" type="ORF">FHS60_001584</name>
</gene>
<evidence type="ECO:0000256" key="4">
    <source>
        <dbReference type="PROSITE-ProRule" id="PRU00182"/>
    </source>
</evidence>
<evidence type="ECO:0000313" key="8">
    <source>
        <dbReference type="Proteomes" id="UP000541425"/>
    </source>
</evidence>
<dbReference type="AlphaFoldDB" id="A0A7W5YGG6"/>
<organism evidence="7 8">
    <name type="scientific">Alloprevotella rava</name>
    <dbReference type="NCBI Taxonomy" id="671218"/>
    <lineage>
        <taxon>Bacteria</taxon>
        <taxon>Pseudomonadati</taxon>
        <taxon>Bacteroidota</taxon>
        <taxon>Bacteroidia</taxon>
        <taxon>Bacteroidales</taxon>
        <taxon>Prevotellaceae</taxon>
        <taxon>Alloprevotella</taxon>
    </lineage>
</organism>
<comment type="caution">
    <text evidence="7">The sequence shown here is derived from an EMBL/GenBank/DDBJ whole genome shotgun (WGS) entry which is preliminary data.</text>
</comment>
<dbReference type="GO" id="GO:0140098">
    <property type="term" value="F:catalytic activity, acting on RNA"/>
    <property type="evidence" value="ECO:0007669"/>
    <property type="project" value="UniProtKB-ARBA"/>
</dbReference>
<dbReference type="InterPro" id="IPR006225">
    <property type="entry name" value="PsdUridine_synth_RluC/D"/>
</dbReference>